<dbReference type="InterPro" id="IPR014729">
    <property type="entry name" value="Rossmann-like_a/b/a_fold"/>
</dbReference>
<organism evidence="5 6">
    <name type="scientific">Rhodococcus sovatensis</name>
    <dbReference type="NCBI Taxonomy" id="1805840"/>
    <lineage>
        <taxon>Bacteria</taxon>
        <taxon>Bacillati</taxon>
        <taxon>Actinomycetota</taxon>
        <taxon>Actinomycetes</taxon>
        <taxon>Mycobacteriales</taxon>
        <taxon>Nocardiaceae</taxon>
        <taxon>Rhodococcus</taxon>
    </lineage>
</organism>
<reference evidence="5 6" key="1">
    <citation type="submission" date="2024-03" db="EMBL/GenBank/DDBJ databases">
        <title>Natural products discovery in diverse microorganisms through a two-stage MS feature dereplication strategy.</title>
        <authorList>
            <person name="Zhang R."/>
        </authorList>
    </citation>
    <scope>NUCLEOTIDE SEQUENCE [LARGE SCALE GENOMIC DNA]</scope>
    <source>
        <strain evidence="5 6">18930</strain>
    </source>
</reference>
<dbReference type="CDD" id="cd00293">
    <property type="entry name" value="USP-like"/>
    <property type="match status" value="1"/>
</dbReference>
<dbReference type="SUPFAM" id="SSF52402">
    <property type="entry name" value="Adenine nucleotide alpha hydrolases-like"/>
    <property type="match status" value="2"/>
</dbReference>
<sequence>MVTIVNGRTTMTVLANHRRIVVGVDGSANSLGATRWAASVASQLNLPLHILCAMEFALSAYREFDLSSAGDWDGQMLAASGAIANEAEKAALAWCPDIEVSTEISGDFVARALLTASDHARMLVVGQSGLGSVGGALVGSTTQYVVDQAGCSVVVWRGGGGDEPGRGPVVVGVDGSELSTRAVDEAFGFAAAFGAPVIAVHTWSGVLTAGVFKIPLMLDWDAVKAAEAAVLSEGLAGKSEQYPEVAVQRILRDANPAGTLMHVSDAAQLIVVGSRGHTGLLGALAGSTSRNLLYHAKTPVMICRAPRI</sequence>
<feature type="domain" description="UspA" evidence="4">
    <location>
        <begin position="168"/>
        <end position="304"/>
    </location>
</feature>
<proteinExistence type="inferred from homology"/>
<dbReference type="Gene3D" id="3.40.50.620">
    <property type="entry name" value="HUPs"/>
    <property type="match status" value="2"/>
</dbReference>
<keyword evidence="3" id="KW-0067">ATP-binding</keyword>
<dbReference type="PANTHER" id="PTHR46268">
    <property type="entry name" value="STRESS RESPONSE PROTEIN NHAX"/>
    <property type="match status" value="1"/>
</dbReference>
<protein>
    <submittedName>
        <fullName evidence="5">Universal stress protein</fullName>
    </submittedName>
</protein>
<dbReference type="EMBL" id="CP147846">
    <property type="protein sequence ID" value="WXG66551.1"/>
    <property type="molecule type" value="Genomic_DNA"/>
</dbReference>
<dbReference type="InterPro" id="IPR006016">
    <property type="entry name" value="UspA"/>
</dbReference>
<dbReference type="PANTHER" id="PTHR46268:SF27">
    <property type="entry name" value="UNIVERSAL STRESS PROTEIN RV2623"/>
    <property type="match status" value="1"/>
</dbReference>
<keyword evidence="6" id="KW-1185">Reference proteome</keyword>
<dbReference type="PRINTS" id="PR01438">
    <property type="entry name" value="UNVRSLSTRESS"/>
</dbReference>
<dbReference type="InterPro" id="IPR006015">
    <property type="entry name" value="Universal_stress_UspA"/>
</dbReference>
<evidence type="ECO:0000313" key="6">
    <source>
        <dbReference type="Proteomes" id="UP001432000"/>
    </source>
</evidence>
<evidence type="ECO:0000313" key="5">
    <source>
        <dbReference type="EMBL" id="WXG66551.1"/>
    </source>
</evidence>
<gene>
    <name evidence="5" type="ORF">WDS16_14710</name>
</gene>
<evidence type="ECO:0000256" key="1">
    <source>
        <dbReference type="ARBA" id="ARBA00008791"/>
    </source>
</evidence>
<dbReference type="Proteomes" id="UP001432000">
    <property type="component" value="Chromosome"/>
</dbReference>
<evidence type="ECO:0000256" key="3">
    <source>
        <dbReference type="ARBA" id="ARBA00022840"/>
    </source>
</evidence>
<name>A0ABZ2PFS8_9NOCA</name>
<dbReference type="RefSeq" id="WP_338885998.1">
    <property type="nucleotide sequence ID" value="NZ_CP147846.1"/>
</dbReference>
<keyword evidence="2" id="KW-0547">Nucleotide-binding</keyword>
<feature type="domain" description="UspA" evidence="4">
    <location>
        <begin position="18"/>
        <end position="156"/>
    </location>
</feature>
<evidence type="ECO:0000256" key="2">
    <source>
        <dbReference type="ARBA" id="ARBA00022741"/>
    </source>
</evidence>
<evidence type="ECO:0000259" key="4">
    <source>
        <dbReference type="Pfam" id="PF00582"/>
    </source>
</evidence>
<comment type="similarity">
    <text evidence="1">Belongs to the universal stress protein A family.</text>
</comment>
<dbReference type="Pfam" id="PF00582">
    <property type="entry name" value="Usp"/>
    <property type="match status" value="2"/>
</dbReference>
<accession>A0ABZ2PFS8</accession>